<protein>
    <recommendedName>
        <fullName evidence="1">MIP18 family-like domain-containing protein</fullName>
    </recommendedName>
</protein>
<dbReference type="AlphaFoldDB" id="A0A917UHQ4"/>
<accession>A0A917UHQ4</accession>
<dbReference type="InterPro" id="IPR002744">
    <property type="entry name" value="MIP18-like"/>
</dbReference>
<proteinExistence type="predicted"/>
<name>A0A917UHQ4_9ACTN</name>
<reference evidence="2" key="2">
    <citation type="submission" date="2020-09" db="EMBL/GenBank/DDBJ databases">
        <authorList>
            <person name="Sun Q."/>
            <person name="Ohkuma M."/>
        </authorList>
    </citation>
    <scope>NUCLEOTIDE SEQUENCE</scope>
    <source>
        <strain evidence="2">JCM 19831</strain>
    </source>
</reference>
<evidence type="ECO:0000313" key="3">
    <source>
        <dbReference type="Proteomes" id="UP000642070"/>
    </source>
</evidence>
<dbReference type="PANTHER" id="PTHR42831">
    <property type="entry name" value="FE-S PROTEIN MATURATION AUXILIARY FACTOR YITW"/>
    <property type="match status" value="1"/>
</dbReference>
<dbReference type="Pfam" id="PF01883">
    <property type="entry name" value="FeS_assembly_P"/>
    <property type="match status" value="1"/>
</dbReference>
<dbReference type="SUPFAM" id="SSF117916">
    <property type="entry name" value="Fe-S cluster assembly (FSCA) domain-like"/>
    <property type="match status" value="1"/>
</dbReference>
<gene>
    <name evidence="2" type="ORF">GCM10007977_106420</name>
</gene>
<feature type="domain" description="MIP18 family-like" evidence="1">
    <location>
        <begin position="14"/>
        <end position="87"/>
    </location>
</feature>
<dbReference type="EMBL" id="BMPI01000110">
    <property type="protein sequence ID" value="GGM87190.1"/>
    <property type="molecule type" value="Genomic_DNA"/>
</dbReference>
<organism evidence="2 3">
    <name type="scientific">Dactylosporangium sucinum</name>
    <dbReference type="NCBI Taxonomy" id="1424081"/>
    <lineage>
        <taxon>Bacteria</taxon>
        <taxon>Bacillati</taxon>
        <taxon>Actinomycetota</taxon>
        <taxon>Actinomycetes</taxon>
        <taxon>Micromonosporales</taxon>
        <taxon>Micromonosporaceae</taxon>
        <taxon>Dactylosporangium</taxon>
    </lineage>
</organism>
<dbReference type="Gene3D" id="3.30.300.130">
    <property type="entry name" value="Fe-S cluster assembly (FSCA)"/>
    <property type="match status" value="1"/>
</dbReference>
<reference evidence="2" key="1">
    <citation type="journal article" date="2014" name="Int. J. Syst. Evol. Microbiol.">
        <title>Complete genome sequence of Corynebacterium casei LMG S-19264T (=DSM 44701T), isolated from a smear-ripened cheese.</title>
        <authorList>
            <consortium name="US DOE Joint Genome Institute (JGI-PGF)"/>
            <person name="Walter F."/>
            <person name="Albersmeier A."/>
            <person name="Kalinowski J."/>
            <person name="Ruckert C."/>
        </authorList>
    </citation>
    <scope>NUCLEOTIDE SEQUENCE</scope>
    <source>
        <strain evidence="2">JCM 19831</strain>
    </source>
</reference>
<keyword evidence="3" id="KW-1185">Reference proteome</keyword>
<comment type="caution">
    <text evidence="2">The sequence shown here is derived from an EMBL/GenBank/DDBJ whole genome shotgun (WGS) entry which is preliminary data.</text>
</comment>
<dbReference type="PANTHER" id="PTHR42831:SF1">
    <property type="entry name" value="FE-S PROTEIN MATURATION AUXILIARY FACTOR YITW"/>
    <property type="match status" value="1"/>
</dbReference>
<evidence type="ECO:0000313" key="2">
    <source>
        <dbReference type="EMBL" id="GGM87190.1"/>
    </source>
</evidence>
<dbReference type="Proteomes" id="UP000642070">
    <property type="component" value="Unassembled WGS sequence"/>
</dbReference>
<dbReference type="InterPro" id="IPR034904">
    <property type="entry name" value="FSCA_dom_sf"/>
</dbReference>
<dbReference type="RefSeq" id="WP_190257775.1">
    <property type="nucleotide sequence ID" value="NZ_BMPI01000110.1"/>
</dbReference>
<dbReference type="InterPro" id="IPR052339">
    <property type="entry name" value="Fe-S_Maturation_MIP18"/>
</dbReference>
<sequence length="124" mass="13546">MNRGWSLPVDLAPDVERHLDQIVDPCSTASVLSMSILAMGLIRDVTSSDDGVLTVHLRLTSPSCMMVGYIAREATQRLRTLPGVTDVVVAPDEGLDWDPSMMDAAVAEERNKRLRLLDLSNVIA</sequence>
<evidence type="ECO:0000259" key="1">
    <source>
        <dbReference type="Pfam" id="PF01883"/>
    </source>
</evidence>